<feature type="region of interest" description="Disordered" evidence="1">
    <location>
        <begin position="58"/>
        <end position="79"/>
    </location>
</feature>
<protein>
    <submittedName>
        <fullName evidence="2">Putative secreted protein</fullName>
    </submittedName>
</protein>
<organism evidence="2">
    <name type="scientific">Anopheles triannulatus</name>
    <dbReference type="NCBI Taxonomy" id="58253"/>
    <lineage>
        <taxon>Eukaryota</taxon>
        <taxon>Metazoa</taxon>
        <taxon>Ecdysozoa</taxon>
        <taxon>Arthropoda</taxon>
        <taxon>Hexapoda</taxon>
        <taxon>Insecta</taxon>
        <taxon>Pterygota</taxon>
        <taxon>Neoptera</taxon>
        <taxon>Endopterygota</taxon>
        <taxon>Diptera</taxon>
        <taxon>Nematocera</taxon>
        <taxon>Culicoidea</taxon>
        <taxon>Culicidae</taxon>
        <taxon>Anophelinae</taxon>
        <taxon>Anopheles</taxon>
    </lineage>
</organism>
<name>A0A2M4B4N7_9DIPT</name>
<dbReference type="EMBL" id="GGFK01014672">
    <property type="protein sequence ID" value="MBW47993.1"/>
    <property type="molecule type" value="Transcribed_RNA"/>
</dbReference>
<evidence type="ECO:0000313" key="2">
    <source>
        <dbReference type="EMBL" id="MBW47993.1"/>
    </source>
</evidence>
<proteinExistence type="predicted"/>
<accession>A0A2M4B4N7</accession>
<reference evidence="2" key="1">
    <citation type="submission" date="2018-01" db="EMBL/GenBank/DDBJ databases">
        <title>An insight into the sialome of Amazonian anophelines.</title>
        <authorList>
            <person name="Ribeiro J.M."/>
            <person name="Scarpassa V."/>
            <person name="Calvo E."/>
        </authorList>
    </citation>
    <scope>NUCLEOTIDE SEQUENCE</scope>
    <source>
        <tissue evidence="2">Salivary glands</tissue>
    </source>
</reference>
<dbReference type="AlphaFoldDB" id="A0A2M4B4N7"/>
<evidence type="ECO:0000256" key="1">
    <source>
        <dbReference type="SAM" id="MobiDB-lite"/>
    </source>
</evidence>
<sequence>MARAITTQRRWHSFIFQFVTFIIATIPRISTQPTTYTVQEGRPQRMLSLSLSFSGHEIPEPVPESVERVHTQAKKRRVQ</sequence>